<dbReference type="PANTHER" id="PTHR43280">
    <property type="entry name" value="ARAC-FAMILY TRANSCRIPTIONAL REGULATOR"/>
    <property type="match status" value="1"/>
</dbReference>
<evidence type="ECO:0000259" key="4">
    <source>
        <dbReference type="PROSITE" id="PS01124"/>
    </source>
</evidence>
<keyword evidence="8" id="KW-1185">Reference proteome</keyword>
<keyword evidence="1" id="KW-0805">Transcription regulation</keyword>
<dbReference type="Proteomes" id="UP000266691">
    <property type="component" value="Unassembled WGS sequence"/>
</dbReference>
<sequence length="134" mass="15858">MTFYQREIHRIKDVCYSNTGQIQKVLKTRNYIENHFDQELNLDTLAYVGFTSKYHLLRLFKQYYGQTPIQFLIDKRIEKSKFYLKKGISISETCYLVGFESPSSFSTLFKKKTGSMPSNFQKKQFSQSRSIGDF</sequence>
<proteinExistence type="predicted"/>
<evidence type="ECO:0000256" key="1">
    <source>
        <dbReference type="ARBA" id="ARBA00023015"/>
    </source>
</evidence>
<dbReference type="Gene3D" id="1.10.10.60">
    <property type="entry name" value="Homeodomain-like"/>
    <property type="match status" value="2"/>
</dbReference>
<comment type="caution">
    <text evidence="5">The sequence shown here is derived from an EMBL/GenBank/DDBJ whole genome shotgun (WGS) entry which is preliminary data.</text>
</comment>
<dbReference type="SMART" id="SM00342">
    <property type="entry name" value="HTH_ARAC"/>
    <property type="match status" value="1"/>
</dbReference>
<dbReference type="EMBL" id="VNWK01000006">
    <property type="protein sequence ID" value="TXK01216.1"/>
    <property type="molecule type" value="Genomic_DNA"/>
</dbReference>
<keyword evidence="2" id="KW-0238">DNA-binding</keyword>
<evidence type="ECO:0000313" key="6">
    <source>
        <dbReference type="EMBL" id="TXK01216.1"/>
    </source>
</evidence>
<organism evidence="5 7">
    <name type="scientific">Flagellimonas pelagia</name>
    <dbReference type="NCBI Taxonomy" id="2306998"/>
    <lineage>
        <taxon>Bacteria</taxon>
        <taxon>Pseudomonadati</taxon>
        <taxon>Bacteroidota</taxon>
        <taxon>Flavobacteriia</taxon>
        <taxon>Flavobacteriales</taxon>
        <taxon>Flavobacteriaceae</taxon>
        <taxon>Flagellimonas</taxon>
    </lineage>
</organism>
<evidence type="ECO:0000313" key="7">
    <source>
        <dbReference type="Proteomes" id="UP000266691"/>
    </source>
</evidence>
<name>A0A3A1NLQ0_9FLAO</name>
<reference evidence="6 8" key="2">
    <citation type="submission" date="2019-07" db="EMBL/GenBank/DDBJ databases">
        <title>Draft genome of two Muricauda strains isolated from deep sea.</title>
        <authorList>
            <person name="Sun C."/>
        </authorList>
    </citation>
    <scope>NUCLEOTIDE SEQUENCE [LARGE SCALE GENOMIC DNA]</scope>
    <source>
        <strain evidence="6 8">72</strain>
    </source>
</reference>
<dbReference type="InterPro" id="IPR009057">
    <property type="entry name" value="Homeodomain-like_sf"/>
</dbReference>
<dbReference type="GO" id="GO:0003700">
    <property type="term" value="F:DNA-binding transcription factor activity"/>
    <property type="evidence" value="ECO:0007669"/>
    <property type="project" value="InterPro"/>
</dbReference>
<dbReference type="OrthoDB" id="511992at2"/>
<dbReference type="SUPFAM" id="SSF46689">
    <property type="entry name" value="Homeodomain-like"/>
    <property type="match status" value="2"/>
</dbReference>
<evidence type="ECO:0000256" key="2">
    <source>
        <dbReference type="ARBA" id="ARBA00023125"/>
    </source>
</evidence>
<dbReference type="PROSITE" id="PS01124">
    <property type="entry name" value="HTH_ARAC_FAMILY_2"/>
    <property type="match status" value="1"/>
</dbReference>
<dbReference type="GO" id="GO:0043565">
    <property type="term" value="F:sequence-specific DNA binding"/>
    <property type="evidence" value="ECO:0007669"/>
    <property type="project" value="InterPro"/>
</dbReference>
<dbReference type="Proteomes" id="UP000321621">
    <property type="component" value="Unassembled WGS sequence"/>
</dbReference>
<dbReference type="Pfam" id="PF12833">
    <property type="entry name" value="HTH_18"/>
    <property type="match status" value="1"/>
</dbReference>
<evidence type="ECO:0000313" key="8">
    <source>
        <dbReference type="Proteomes" id="UP000321621"/>
    </source>
</evidence>
<feature type="domain" description="HTH araC/xylS-type" evidence="4">
    <location>
        <begin position="26"/>
        <end position="123"/>
    </location>
</feature>
<reference evidence="5 7" key="1">
    <citation type="submission" date="2018-08" db="EMBL/GenBank/DDBJ databases">
        <title>Proposal of Muricauda 72 sp.nov. and Muricauda NH166 sp.nov., isolated from seawater.</title>
        <authorList>
            <person name="Cheng H."/>
            <person name="Wu Y.-H."/>
            <person name="Guo L.-L."/>
            <person name="Xu X.-W."/>
        </authorList>
    </citation>
    <scope>NUCLEOTIDE SEQUENCE [LARGE SCALE GENOMIC DNA]</scope>
    <source>
        <strain evidence="5 7">72</strain>
    </source>
</reference>
<dbReference type="AlphaFoldDB" id="A0A3A1NLQ0"/>
<evidence type="ECO:0000313" key="5">
    <source>
        <dbReference type="EMBL" id="RIV47383.1"/>
    </source>
</evidence>
<dbReference type="EMBL" id="QXFI01000006">
    <property type="protein sequence ID" value="RIV47383.1"/>
    <property type="molecule type" value="Genomic_DNA"/>
</dbReference>
<dbReference type="PANTHER" id="PTHR43280:SF28">
    <property type="entry name" value="HTH-TYPE TRANSCRIPTIONAL ACTIVATOR RHAS"/>
    <property type="match status" value="1"/>
</dbReference>
<protein>
    <submittedName>
        <fullName evidence="5">AraC family transcriptional regulator</fullName>
    </submittedName>
    <submittedName>
        <fullName evidence="6">Helix-turn-helix transcriptional regulator</fullName>
    </submittedName>
</protein>
<keyword evidence="3" id="KW-0804">Transcription</keyword>
<evidence type="ECO:0000256" key="3">
    <source>
        <dbReference type="ARBA" id="ARBA00023163"/>
    </source>
</evidence>
<dbReference type="InterPro" id="IPR018060">
    <property type="entry name" value="HTH_AraC"/>
</dbReference>
<gene>
    <name evidence="5" type="ORF">D2V05_00360</name>
    <name evidence="6" type="ORF">FQ017_00350</name>
</gene>
<accession>A0A3A1NLQ0</accession>
<dbReference type="RefSeq" id="WP_119645600.1">
    <property type="nucleotide sequence ID" value="NZ_QXFI01000006.1"/>
</dbReference>